<gene>
    <name evidence="1" type="ORF">EHQ76_06985</name>
</gene>
<dbReference type="AlphaFoldDB" id="A0A5F2BKD7"/>
<protein>
    <submittedName>
        <fullName evidence="1">Uncharacterized protein</fullName>
    </submittedName>
</protein>
<name>A0A5F2BKD7_9LEPT</name>
<dbReference type="Proteomes" id="UP000298429">
    <property type="component" value="Unassembled WGS sequence"/>
</dbReference>
<dbReference type="RefSeq" id="WP_135670343.1">
    <property type="nucleotide sequence ID" value="NZ_RQGN01000036.1"/>
</dbReference>
<dbReference type="OrthoDB" id="9875193at2"/>
<dbReference type="EMBL" id="RQGN01000036">
    <property type="protein sequence ID" value="TGM06004.1"/>
    <property type="molecule type" value="Genomic_DNA"/>
</dbReference>
<reference evidence="1 2" key="1">
    <citation type="journal article" date="2019" name="PLoS Negl. Trop. Dis.">
        <title>Revisiting the worldwide diversity of Leptospira species in the environment.</title>
        <authorList>
            <person name="Vincent A.T."/>
            <person name="Schiettekatte O."/>
            <person name="Bourhy P."/>
            <person name="Veyrier F.J."/>
            <person name="Picardeau M."/>
        </authorList>
    </citation>
    <scope>NUCLEOTIDE SEQUENCE [LARGE SCALE GENOMIC DNA]</scope>
    <source>
        <strain evidence="1 2">201702444</strain>
    </source>
</reference>
<organism evidence="1 2">
    <name type="scientific">Leptospira barantonii</name>
    <dbReference type="NCBI Taxonomy" id="2023184"/>
    <lineage>
        <taxon>Bacteria</taxon>
        <taxon>Pseudomonadati</taxon>
        <taxon>Spirochaetota</taxon>
        <taxon>Spirochaetia</taxon>
        <taxon>Leptospirales</taxon>
        <taxon>Leptospiraceae</taxon>
        <taxon>Leptospira</taxon>
    </lineage>
</organism>
<proteinExistence type="predicted"/>
<comment type="caution">
    <text evidence="1">The sequence shown here is derived from an EMBL/GenBank/DDBJ whole genome shotgun (WGS) entry which is preliminary data.</text>
</comment>
<evidence type="ECO:0000313" key="2">
    <source>
        <dbReference type="Proteomes" id="UP000298429"/>
    </source>
</evidence>
<accession>A0A5F2BKD7</accession>
<sequence>MKSKLIPIKYNSIFDNQKIDPEIRKIRDEILKAEFSGVDDWFLPLLKKLKNSNGTEEELAEIWKGKGSLEHKHLTKMFRYKLRELEEKFDISEVFNFESLWTNYKLKIVKVQLGKRLRREYKNYLRKKRSRKVSSNS</sequence>
<evidence type="ECO:0000313" key="1">
    <source>
        <dbReference type="EMBL" id="TGM06004.1"/>
    </source>
</evidence>